<evidence type="ECO:0000259" key="1">
    <source>
        <dbReference type="Pfam" id="PF05239"/>
    </source>
</evidence>
<evidence type="ECO:0000313" key="3">
    <source>
        <dbReference type="Proteomes" id="UP000625551"/>
    </source>
</evidence>
<proteinExistence type="predicted"/>
<dbReference type="Pfam" id="PF05239">
    <property type="entry name" value="PRC"/>
    <property type="match status" value="1"/>
</dbReference>
<dbReference type="SUPFAM" id="SSF50346">
    <property type="entry name" value="PRC-barrel domain"/>
    <property type="match status" value="1"/>
</dbReference>
<dbReference type="Proteomes" id="UP000625551">
    <property type="component" value="Unassembled WGS sequence"/>
</dbReference>
<dbReference type="EMBL" id="JACXAJ010000001">
    <property type="protein sequence ID" value="MBD1396465.1"/>
    <property type="molecule type" value="Genomic_DNA"/>
</dbReference>
<reference evidence="2 3" key="1">
    <citation type="submission" date="2020-09" db="EMBL/GenBank/DDBJ databases">
        <title>Genome sequencing and assembly of Pontibacter sp.</title>
        <authorList>
            <person name="Chhetri G."/>
        </authorList>
    </citation>
    <scope>NUCLEOTIDE SEQUENCE [LARGE SCALE GENOMIC DNA]</scope>
    <source>
        <strain evidence="2 3">JH31</strain>
    </source>
</reference>
<feature type="domain" description="PRC-barrel" evidence="1">
    <location>
        <begin position="27"/>
        <end position="97"/>
    </location>
</feature>
<keyword evidence="3" id="KW-1185">Reference proteome</keyword>
<name>A0ABR7XDV9_9BACT</name>
<dbReference type="InterPro" id="IPR014747">
    <property type="entry name" value="Bac_photo_RC_H_C"/>
</dbReference>
<dbReference type="RefSeq" id="WP_191182566.1">
    <property type="nucleotide sequence ID" value="NZ_JACXAJ010000001.1"/>
</dbReference>
<protein>
    <submittedName>
        <fullName evidence="2">PRC-barrel domain-containing protein</fullName>
    </submittedName>
</protein>
<sequence>MNTDEQRFERLAPLSELKDYQVSKDNTNVTGWRVVGADGEKLGDVKDLIVDLDALKVRYLSIVAERRYFDGDEDTFILIPIGAAALDREGKNVFVSTIDAASIKHYPVYGGGAIPADYEYAVRENFRSARYDSTHDASDYKSEFEDALKHQPDNAAHPITEDFYHDDTYSEERFYTSNAADATSARNITDLTAADSTDTDHSIHENRPKSVEDSINTIERLEDLRDRGSITEEEFILLKKRALES</sequence>
<accession>A0ABR7XDV9</accession>
<gene>
    <name evidence="2" type="ORF">H9Q13_04755</name>
</gene>
<dbReference type="Gene3D" id="3.90.50.10">
    <property type="entry name" value="Photosynthetic Reaction Center, subunit H, domain 2"/>
    <property type="match status" value="1"/>
</dbReference>
<comment type="caution">
    <text evidence="2">The sequence shown here is derived from an EMBL/GenBank/DDBJ whole genome shotgun (WGS) entry which is preliminary data.</text>
</comment>
<evidence type="ECO:0000313" key="2">
    <source>
        <dbReference type="EMBL" id="MBD1396465.1"/>
    </source>
</evidence>
<dbReference type="InterPro" id="IPR027275">
    <property type="entry name" value="PRC-brl_dom"/>
</dbReference>
<organism evidence="2 3">
    <name type="scientific">Pontibacter aquaedesilientis</name>
    <dbReference type="NCBI Taxonomy" id="2766980"/>
    <lineage>
        <taxon>Bacteria</taxon>
        <taxon>Pseudomonadati</taxon>
        <taxon>Bacteroidota</taxon>
        <taxon>Cytophagia</taxon>
        <taxon>Cytophagales</taxon>
        <taxon>Hymenobacteraceae</taxon>
        <taxon>Pontibacter</taxon>
    </lineage>
</organism>
<dbReference type="InterPro" id="IPR011033">
    <property type="entry name" value="PRC_barrel-like_sf"/>
</dbReference>